<proteinExistence type="predicted"/>
<dbReference type="HOGENOM" id="CLU_2402606_0_0_1"/>
<keyword evidence="2" id="KW-1185">Reference proteome</keyword>
<protein>
    <submittedName>
        <fullName evidence="1">Uncharacterized protein</fullName>
    </submittedName>
</protein>
<organism evidence="1 2">
    <name type="scientific">Amborella trichopoda</name>
    <dbReference type="NCBI Taxonomy" id="13333"/>
    <lineage>
        <taxon>Eukaryota</taxon>
        <taxon>Viridiplantae</taxon>
        <taxon>Streptophyta</taxon>
        <taxon>Embryophyta</taxon>
        <taxon>Tracheophyta</taxon>
        <taxon>Spermatophyta</taxon>
        <taxon>Magnoliopsida</taxon>
        <taxon>Amborellales</taxon>
        <taxon>Amborellaceae</taxon>
        <taxon>Amborella</taxon>
    </lineage>
</organism>
<evidence type="ECO:0000313" key="1">
    <source>
        <dbReference type="EMBL" id="ERN11289.1"/>
    </source>
</evidence>
<dbReference type="EMBL" id="KI392710">
    <property type="protein sequence ID" value="ERN11289.1"/>
    <property type="molecule type" value="Genomic_DNA"/>
</dbReference>
<dbReference type="Gramene" id="ERN11289">
    <property type="protein sequence ID" value="ERN11289"/>
    <property type="gene ID" value="AMTR_s00024p00242330"/>
</dbReference>
<reference evidence="2" key="1">
    <citation type="journal article" date="2013" name="Science">
        <title>The Amborella genome and the evolution of flowering plants.</title>
        <authorList>
            <consortium name="Amborella Genome Project"/>
        </authorList>
    </citation>
    <scope>NUCLEOTIDE SEQUENCE [LARGE SCALE GENOMIC DNA]</scope>
</reference>
<evidence type="ECO:0000313" key="2">
    <source>
        <dbReference type="Proteomes" id="UP000017836"/>
    </source>
</evidence>
<gene>
    <name evidence="1" type="ORF">AMTR_s00024p00242330</name>
</gene>
<sequence>MALRRLHDHKPVLIITTFDQNGFSGWPIPPIHGRLRGTRCCSGESSRRVSRIVEGRMSKQREKVVAIKSSGERMRSCRGHAVIAVIVERETRF</sequence>
<dbReference type="AlphaFoldDB" id="W1PTY6"/>
<name>W1PTY6_AMBTC</name>
<dbReference type="Proteomes" id="UP000017836">
    <property type="component" value="Unassembled WGS sequence"/>
</dbReference>
<accession>W1PTY6</accession>